<organism evidence="2 3">
    <name type="scientific">Tachysurus vachellii</name>
    <name type="common">Darkbarbel catfish</name>
    <name type="synonym">Pelteobagrus vachellii</name>
    <dbReference type="NCBI Taxonomy" id="175792"/>
    <lineage>
        <taxon>Eukaryota</taxon>
        <taxon>Metazoa</taxon>
        <taxon>Chordata</taxon>
        <taxon>Craniata</taxon>
        <taxon>Vertebrata</taxon>
        <taxon>Euteleostomi</taxon>
        <taxon>Actinopterygii</taxon>
        <taxon>Neopterygii</taxon>
        <taxon>Teleostei</taxon>
        <taxon>Ostariophysi</taxon>
        <taxon>Siluriformes</taxon>
        <taxon>Bagridae</taxon>
        <taxon>Tachysurus</taxon>
    </lineage>
</organism>
<dbReference type="Proteomes" id="UP001187315">
    <property type="component" value="Unassembled WGS sequence"/>
</dbReference>
<feature type="region of interest" description="Disordered" evidence="1">
    <location>
        <begin position="153"/>
        <end position="186"/>
    </location>
</feature>
<sequence>MRSVQFLAYSGEIQERAGVKIALASGDNVLQAFPFDISALYLVTVVSPSPTSLTSDRFGGAEGGFSGGTDGNASKHKAFGGSLRGHYARRGRWTGPWAKGKAMPRIKSGLCDLNLIGCPCNRGFVPLVMYSPQRRSETCRRLRKDLCPDNASCHADSTPELKSSRKIEPGPVPDPISSLSRAERMV</sequence>
<dbReference type="AlphaFoldDB" id="A0AA88N5G2"/>
<comment type="caution">
    <text evidence="2">The sequence shown here is derived from an EMBL/GenBank/DDBJ whole genome shotgun (WGS) entry which is preliminary data.</text>
</comment>
<keyword evidence="3" id="KW-1185">Reference proteome</keyword>
<dbReference type="EMBL" id="JAVHJS010000007">
    <property type="protein sequence ID" value="KAK2852243.1"/>
    <property type="molecule type" value="Genomic_DNA"/>
</dbReference>
<accession>A0AA88N5G2</accession>
<feature type="compositionally biased region" description="Basic and acidic residues" evidence="1">
    <location>
        <begin position="157"/>
        <end position="168"/>
    </location>
</feature>
<evidence type="ECO:0000256" key="1">
    <source>
        <dbReference type="SAM" id="MobiDB-lite"/>
    </source>
</evidence>
<evidence type="ECO:0000313" key="3">
    <source>
        <dbReference type="Proteomes" id="UP001187315"/>
    </source>
</evidence>
<protein>
    <submittedName>
        <fullName evidence="2">Uncharacterized protein</fullName>
    </submittedName>
</protein>
<reference evidence="2" key="1">
    <citation type="submission" date="2023-08" db="EMBL/GenBank/DDBJ databases">
        <title>Pelteobagrus vachellii genome.</title>
        <authorList>
            <person name="Liu H."/>
        </authorList>
    </citation>
    <scope>NUCLEOTIDE SEQUENCE</scope>
    <source>
        <strain evidence="2">PRFRI_2022a</strain>
        <tissue evidence="2">Muscle</tissue>
    </source>
</reference>
<evidence type="ECO:0000313" key="2">
    <source>
        <dbReference type="EMBL" id="KAK2852243.1"/>
    </source>
</evidence>
<proteinExistence type="predicted"/>
<name>A0AA88N5G2_TACVA</name>
<gene>
    <name evidence="2" type="ORF">Q7C36_007444</name>
</gene>